<dbReference type="Proteomes" id="UP001212997">
    <property type="component" value="Unassembled WGS sequence"/>
</dbReference>
<sequence length="295" mass="31512">MFVNKVFVIATLAISALAAPAIVELEERAPEPGIKSAFINLKHKIEHKIEDGKAKGLYRHATKVIGKNSAKVHATIAITSVGGPAITLATGKHGVKTTFAGHEWKVATATPSPSVSKRAEDLEARRIHLFRKKSKAQRMAEHANRVIGKKHTAQVHATIATVSGKEIVQVTSVGGPAITLATKGGIKTKFAGHEWHIVTATPTPSHSSSVASATPSKRALELEERDFELEERDIELEERDFDLEERSLEEYIEARDAEASAHTNGSPASFVISKPILAALAGVLGSIATGALVVL</sequence>
<reference evidence="3" key="1">
    <citation type="submission" date="2022-07" db="EMBL/GenBank/DDBJ databases">
        <title>Genome Sequence of Physisporinus lineatus.</title>
        <authorList>
            <person name="Buettner E."/>
        </authorList>
    </citation>
    <scope>NUCLEOTIDE SEQUENCE</scope>
    <source>
        <strain evidence="3">VT162</strain>
    </source>
</reference>
<name>A0AAD5VE15_9APHY</name>
<organism evidence="3 4">
    <name type="scientific">Meripilus lineatus</name>
    <dbReference type="NCBI Taxonomy" id="2056292"/>
    <lineage>
        <taxon>Eukaryota</taxon>
        <taxon>Fungi</taxon>
        <taxon>Dikarya</taxon>
        <taxon>Basidiomycota</taxon>
        <taxon>Agaricomycotina</taxon>
        <taxon>Agaricomycetes</taxon>
        <taxon>Polyporales</taxon>
        <taxon>Meripilaceae</taxon>
        <taxon>Meripilus</taxon>
    </lineage>
</organism>
<feature type="region of interest" description="Disordered" evidence="1">
    <location>
        <begin position="200"/>
        <end position="219"/>
    </location>
</feature>
<evidence type="ECO:0000256" key="2">
    <source>
        <dbReference type="SAM" id="SignalP"/>
    </source>
</evidence>
<feature type="compositionally biased region" description="Low complexity" evidence="1">
    <location>
        <begin position="200"/>
        <end position="216"/>
    </location>
</feature>
<feature type="chain" id="PRO_5041921043" evidence="2">
    <location>
        <begin position="19"/>
        <end position="295"/>
    </location>
</feature>
<proteinExistence type="predicted"/>
<keyword evidence="2" id="KW-0732">Signal</keyword>
<dbReference type="AlphaFoldDB" id="A0AAD5VE15"/>
<comment type="caution">
    <text evidence="3">The sequence shown here is derived from an EMBL/GenBank/DDBJ whole genome shotgun (WGS) entry which is preliminary data.</text>
</comment>
<dbReference type="EMBL" id="JANAWD010000039">
    <property type="protein sequence ID" value="KAJ3489772.1"/>
    <property type="molecule type" value="Genomic_DNA"/>
</dbReference>
<evidence type="ECO:0000313" key="3">
    <source>
        <dbReference type="EMBL" id="KAJ3489772.1"/>
    </source>
</evidence>
<protein>
    <submittedName>
        <fullName evidence="3">Uncharacterized protein</fullName>
    </submittedName>
</protein>
<gene>
    <name evidence="3" type="ORF">NLI96_g1907</name>
</gene>
<keyword evidence="4" id="KW-1185">Reference proteome</keyword>
<evidence type="ECO:0000256" key="1">
    <source>
        <dbReference type="SAM" id="MobiDB-lite"/>
    </source>
</evidence>
<evidence type="ECO:0000313" key="4">
    <source>
        <dbReference type="Proteomes" id="UP001212997"/>
    </source>
</evidence>
<feature type="signal peptide" evidence="2">
    <location>
        <begin position="1"/>
        <end position="18"/>
    </location>
</feature>
<accession>A0AAD5VE15</accession>